<evidence type="ECO:0000256" key="14">
    <source>
        <dbReference type="ARBA" id="ARBA00023316"/>
    </source>
</evidence>
<feature type="compositionally biased region" description="Basic and acidic residues" evidence="17">
    <location>
        <begin position="780"/>
        <end position="803"/>
    </location>
</feature>
<dbReference type="GO" id="GO:0030288">
    <property type="term" value="C:outer membrane-bounded periplasmic space"/>
    <property type="evidence" value="ECO:0007669"/>
    <property type="project" value="TreeGrafter"/>
</dbReference>
<dbReference type="InterPro" id="IPR050396">
    <property type="entry name" value="Glycosyltr_51/Transpeptidase"/>
</dbReference>
<dbReference type="Pfam" id="PF00912">
    <property type="entry name" value="Transgly"/>
    <property type="match status" value="1"/>
</dbReference>
<keyword evidence="18" id="KW-1133">Transmembrane helix</keyword>
<feature type="transmembrane region" description="Helical" evidence="18">
    <location>
        <begin position="110"/>
        <end position="133"/>
    </location>
</feature>
<dbReference type="GO" id="GO:0009252">
    <property type="term" value="P:peptidoglycan biosynthetic process"/>
    <property type="evidence" value="ECO:0007669"/>
    <property type="project" value="UniProtKB-KW"/>
</dbReference>
<evidence type="ECO:0000256" key="1">
    <source>
        <dbReference type="ARBA" id="ARBA00004236"/>
    </source>
</evidence>
<dbReference type="SUPFAM" id="SSF53955">
    <property type="entry name" value="Lysozyme-like"/>
    <property type="match status" value="1"/>
</dbReference>
<evidence type="ECO:0000256" key="3">
    <source>
        <dbReference type="ARBA" id="ARBA00007739"/>
    </source>
</evidence>
<dbReference type="InterPro" id="IPR036950">
    <property type="entry name" value="PBP_transglycosylase"/>
</dbReference>
<dbReference type="GO" id="GO:0009002">
    <property type="term" value="F:serine-type D-Ala-D-Ala carboxypeptidase activity"/>
    <property type="evidence" value="ECO:0007669"/>
    <property type="project" value="UniProtKB-EC"/>
</dbReference>
<keyword evidence="5" id="KW-0121">Carboxypeptidase</keyword>
<evidence type="ECO:0000256" key="11">
    <source>
        <dbReference type="ARBA" id="ARBA00022984"/>
    </source>
</evidence>
<dbReference type="Gene3D" id="3.40.710.10">
    <property type="entry name" value="DD-peptidase/beta-lactamase superfamily"/>
    <property type="match status" value="1"/>
</dbReference>
<evidence type="ECO:0000256" key="12">
    <source>
        <dbReference type="ARBA" id="ARBA00023136"/>
    </source>
</evidence>
<dbReference type="Pfam" id="PF00905">
    <property type="entry name" value="Transpeptidase"/>
    <property type="match status" value="1"/>
</dbReference>
<evidence type="ECO:0000259" key="20">
    <source>
        <dbReference type="Pfam" id="PF00912"/>
    </source>
</evidence>
<keyword evidence="6" id="KW-0645">Protease</keyword>
<dbReference type="GO" id="GO:0006508">
    <property type="term" value="P:proteolysis"/>
    <property type="evidence" value="ECO:0007669"/>
    <property type="project" value="UniProtKB-KW"/>
</dbReference>
<keyword evidence="18" id="KW-0812">Transmembrane</keyword>
<dbReference type="Proteomes" id="UP000179233">
    <property type="component" value="Unassembled WGS sequence"/>
</dbReference>
<dbReference type="Gene3D" id="1.10.3810.10">
    <property type="entry name" value="Biosynthetic peptidoglycan transglycosylase-like"/>
    <property type="match status" value="1"/>
</dbReference>
<evidence type="ECO:0000256" key="17">
    <source>
        <dbReference type="SAM" id="MobiDB-lite"/>
    </source>
</evidence>
<keyword evidence="12 18" id="KW-0472">Membrane</keyword>
<reference evidence="21 22" key="1">
    <citation type="journal article" date="2016" name="Nat. Commun.">
        <title>Thousands of microbial genomes shed light on interconnected biogeochemical processes in an aquifer system.</title>
        <authorList>
            <person name="Anantharaman K."/>
            <person name="Brown C.T."/>
            <person name="Hug L.A."/>
            <person name="Sharon I."/>
            <person name="Castelle C.J."/>
            <person name="Probst A.J."/>
            <person name="Thomas B.C."/>
            <person name="Singh A."/>
            <person name="Wilkins M.J."/>
            <person name="Karaoz U."/>
            <person name="Brodie E.L."/>
            <person name="Williams K.H."/>
            <person name="Hubbard S.S."/>
            <person name="Banfield J.F."/>
        </authorList>
    </citation>
    <scope>NUCLEOTIDE SEQUENCE [LARGE SCALE GENOMIC DNA]</scope>
</reference>
<evidence type="ECO:0000256" key="7">
    <source>
        <dbReference type="ARBA" id="ARBA00022676"/>
    </source>
</evidence>
<evidence type="ECO:0000256" key="16">
    <source>
        <dbReference type="ARBA" id="ARBA00049902"/>
    </source>
</evidence>
<keyword evidence="8" id="KW-0808">Transferase</keyword>
<keyword evidence="4" id="KW-1003">Cell membrane</keyword>
<keyword evidence="11" id="KW-0573">Peptidoglycan synthesis</keyword>
<evidence type="ECO:0000256" key="15">
    <source>
        <dbReference type="ARBA" id="ARBA00034000"/>
    </source>
</evidence>
<feature type="domain" description="Glycosyl transferase family 51" evidence="20">
    <location>
        <begin position="159"/>
        <end position="333"/>
    </location>
</feature>
<dbReference type="PANTHER" id="PTHR32282">
    <property type="entry name" value="BINDING PROTEIN TRANSPEPTIDASE, PUTATIVE-RELATED"/>
    <property type="match status" value="1"/>
</dbReference>
<dbReference type="SUPFAM" id="SSF56601">
    <property type="entry name" value="beta-lactamase/transpeptidase-like"/>
    <property type="match status" value="1"/>
</dbReference>
<keyword evidence="13" id="KW-0511">Multifunctional enzyme</keyword>
<comment type="catalytic activity">
    <reaction evidence="15">
        <text>Preferential cleavage: (Ac)2-L-Lys-D-Ala-|-D-Ala. Also transpeptidation of peptidyl-alanyl moieties that are N-acyl substituents of D-alanine.</text>
        <dbReference type="EC" id="3.4.16.4"/>
    </reaction>
</comment>
<dbReference type="InterPro" id="IPR023346">
    <property type="entry name" value="Lysozyme-like_dom_sf"/>
</dbReference>
<dbReference type="GO" id="GO:0071555">
    <property type="term" value="P:cell wall organization"/>
    <property type="evidence" value="ECO:0007669"/>
    <property type="project" value="UniProtKB-KW"/>
</dbReference>
<evidence type="ECO:0000256" key="6">
    <source>
        <dbReference type="ARBA" id="ARBA00022670"/>
    </source>
</evidence>
<proteinExistence type="inferred from homology"/>
<comment type="catalytic activity">
    <reaction evidence="16">
        <text>[GlcNAc-(1-&gt;4)-Mur2Ac(oyl-L-Ala-gamma-D-Glu-L-Lys-D-Ala-D-Ala)](n)-di-trans,octa-cis-undecaprenyl diphosphate + beta-D-GlcNAc-(1-&gt;4)-Mur2Ac(oyl-L-Ala-gamma-D-Glu-L-Lys-D-Ala-D-Ala)-di-trans,octa-cis-undecaprenyl diphosphate = [GlcNAc-(1-&gt;4)-Mur2Ac(oyl-L-Ala-gamma-D-Glu-L-Lys-D-Ala-D-Ala)](n+1)-di-trans,octa-cis-undecaprenyl diphosphate + di-trans,octa-cis-undecaprenyl diphosphate + H(+)</text>
        <dbReference type="Rhea" id="RHEA:23708"/>
        <dbReference type="Rhea" id="RHEA-COMP:9602"/>
        <dbReference type="Rhea" id="RHEA-COMP:9603"/>
        <dbReference type="ChEBI" id="CHEBI:15378"/>
        <dbReference type="ChEBI" id="CHEBI:58405"/>
        <dbReference type="ChEBI" id="CHEBI:60033"/>
        <dbReference type="ChEBI" id="CHEBI:78435"/>
        <dbReference type="EC" id="2.4.99.28"/>
    </reaction>
</comment>
<feature type="region of interest" description="Disordered" evidence="17">
    <location>
        <begin position="769"/>
        <end position="815"/>
    </location>
</feature>
<dbReference type="GO" id="GO:0008658">
    <property type="term" value="F:penicillin binding"/>
    <property type="evidence" value="ECO:0007669"/>
    <property type="project" value="InterPro"/>
</dbReference>
<dbReference type="InterPro" id="IPR001264">
    <property type="entry name" value="Glyco_trans_51"/>
</dbReference>
<dbReference type="InterPro" id="IPR012338">
    <property type="entry name" value="Beta-lactam/transpept-like"/>
</dbReference>
<feature type="domain" description="Penicillin-binding protein transpeptidase" evidence="19">
    <location>
        <begin position="421"/>
        <end position="697"/>
    </location>
</feature>
<dbReference type="GO" id="GO:0008955">
    <property type="term" value="F:peptidoglycan glycosyltransferase activity"/>
    <property type="evidence" value="ECO:0007669"/>
    <property type="project" value="UniProtKB-EC"/>
</dbReference>
<keyword evidence="10" id="KW-0133">Cell shape</keyword>
<dbReference type="GO" id="GO:0008360">
    <property type="term" value="P:regulation of cell shape"/>
    <property type="evidence" value="ECO:0007669"/>
    <property type="project" value="UniProtKB-KW"/>
</dbReference>
<evidence type="ECO:0000256" key="4">
    <source>
        <dbReference type="ARBA" id="ARBA00022475"/>
    </source>
</evidence>
<dbReference type="GO" id="GO:0005886">
    <property type="term" value="C:plasma membrane"/>
    <property type="evidence" value="ECO:0007669"/>
    <property type="project" value="UniProtKB-SubCell"/>
</dbReference>
<keyword evidence="14" id="KW-0961">Cell wall biogenesis/degradation</keyword>
<organism evidence="21 22">
    <name type="scientific">Candidatus Chisholmbacteria bacterium RIFCSPHIGHO2_01_FULL_52_32</name>
    <dbReference type="NCBI Taxonomy" id="1797591"/>
    <lineage>
        <taxon>Bacteria</taxon>
        <taxon>Candidatus Chisholmiibacteriota</taxon>
    </lineage>
</organism>
<protein>
    <submittedName>
        <fullName evidence="21">Uncharacterized protein</fullName>
    </submittedName>
</protein>
<evidence type="ECO:0000256" key="13">
    <source>
        <dbReference type="ARBA" id="ARBA00023268"/>
    </source>
</evidence>
<evidence type="ECO:0000256" key="18">
    <source>
        <dbReference type="SAM" id="Phobius"/>
    </source>
</evidence>
<gene>
    <name evidence="21" type="ORF">A2786_00570</name>
</gene>
<name>A0A1G1VQZ3_9BACT</name>
<evidence type="ECO:0000256" key="10">
    <source>
        <dbReference type="ARBA" id="ARBA00022960"/>
    </source>
</evidence>
<evidence type="ECO:0000259" key="19">
    <source>
        <dbReference type="Pfam" id="PF00905"/>
    </source>
</evidence>
<evidence type="ECO:0000256" key="5">
    <source>
        <dbReference type="ARBA" id="ARBA00022645"/>
    </source>
</evidence>
<dbReference type="NCBIfam" id="TIGR02074">
    <property type="entry name" value="PBP_1a_fam"/>
    <property type="match status" value="1"/>
</dbReference>
<dbReference type="EMBL" id="MHCJ01000006">
    <property type="protein sequence ID" value="OGY17803.1"/>
    <property type="molecule type" value="Genomic_DNA"/>
</dbReference>
<comment type="similarity">
    <text evidence="3">In the N-terminal section; belongs to the glycosyltransferase 51 family.</text>
</comment>
<dbReference type="InterPro" id="IPR001460">
    <property type="entry name" value="PCN-bd_Tpept"/>
</dbReference>
<sequence length="815" mass="89708">MKGNPSETRKRLPIDGLLITFGQPFFQGILIVLYGAIIGIALIANGLVQLMKLSNALTVPIRKTLSSVKSRVARISEDLTAKSSLQTKKLLSVQVHIRKTKPQRRIPAKAVVISLAAFTLLTGIIIFLLGGILKDLPSPDRLKDRKQIVSTKIYDRNGNLLFKIFKNENRTLDDLEDIPPFLIQATIAIEDKDFYKHPGYSYKGILRAIRDMVKTGNLQSGSTITQQLVKNALLSKEKTVKRKVKEIILAILVEMKFTKDEILTMYFNEVGYGGAAYGIEEAAQMYFNKPARELNLEEAALLAGLPAAPTRYSPFGTHPETAKFRQHEVLRRMVEEGYLTEKQAEKAKADQLIFASQKTDIKAPHFVMYVKSLLVEKFGEQVVEQGGLEVQTSLDLQIQRLAEEAVEKEVSRLSNLNIQNGAALVTNPKTGEILAMVGSRNFFDFEHDGQVNVTIRPRQPGSVIKPINYAVALEGGMTAATLLTDSPITYQIPGQPPYSPKNYDGKYHGKVSLREALANSYNIPAVKTLAVFGVEKMVEKGKAMGITTWDSPSRYGLSLTLGGGEVKMVDLAVAYASLANAGNRIDLAPILKISDGKGRVLFKYACDNFQSPNEKAKPIEEVVCNPKPVVKPEVAFIETSILADNIARSRAFGRRSVLNIPGHEVAVKTGTTQNLRDNWTIGYTDDVLVSSWVGNNDNTQMSYVASGITGASPIWSTIMTTLLAEKPPHRFETPQTIARVAVCHTTGTLPCEGCPQYFEYFIPGTQPTNACLPKTEGEEEGGKALTEKEDKVQVKKPKDEKFGRILGGTNARPAL</sequence>
<evidence type="ECO:0000256" key="9">
    <source>
        <dbReference type="ARBA" id="ARBA00022801"/>
    </source>
</evidence>
<evidence type="ECO:0000313" key="21">
    <source>
        <dbReference type="EMBL" id="OGY17803.1"/>
    </source>
</evidence>
<evidence type="ECO:0000313" key="22">
    <source>
        <dbReference type="Proteomes" id="UP000179233"/>
    </source>
</evidence>
<evidence type="ECO:0000256" key="8">
    <source>
        <dbReference type="ARBA" id="ARBA00022679"/>
    </source>
</evidence>
<feature type="transmembrane region" description="Helical" evidence="18">
    <location>
        <begin position="25"/>
        <end position="48"/>
    </location>
</feature>
<dbReference type="PANTHER" id="PTHR32282:SF11">
    <property type="entry name" value="PENICILLIN-BINDING PROTEIN 1B"/>
    <property type="match status" value="1"/>
</dbReference>
<accession>A0A1G1VQZ3</accession>
<comment type="caution">
    <text evidence="21">The sequence shown here is derived from an EMBL/GenBank/DDBJ whole genome shotgun (WGS) entry which is preliminary data.</text>
</comment>
<dbReference type="AlphaFoldDB" id="A0A1G1VQZ3"/>
<comment type="subcellular location">
    <subcellularLocation>
        <location evidence="1">Cell membrane</location>
    </subcellularLocation>
</comment>
<evidence type="ECO:0000256" key="2">
    <source>
        <dbReference type="ARBA" id="ARBA00007090"/>
    </source>
</evidence>
<comment type="similarity">
    <text evidence="2">In the C-terminal section; belongs to the transpeptidase family.</text>
</comment>
<keyword evidence="7" id="KW-0328">Glycosyltransferase</keyword>
<dbReference type="FunFam" id="1.10.3810.10:FF:000001">
    <property type="entry name" value="Penicillin-binding protein 1A"/>
    <property type="match status" value="1"/>
</dbReference>
<keyword evidence="9" id="KW-0378">Hydrolase</keyword>